<keyword evidence="7" id="KW-0131">Cell cycle</keyword>
<evidence type="ECO:0000256" key="4">
    <source>
        <dbReference type="ARBA" id="ARBA00022840"/>
    </source>
</evidence>
<evidence type="ECO:0000256" key="5">
    <source>
        <dbReference type="ARBA" id="ARBA00022960"/>
    </source>
</evidence>
<evidence type="ECO:0000256" key="8">
    <source>
        <dbReference type="ARBA" id="ARBA00023316"/>
    </source>
</evidence>
<accession>A0A832EJV5</accession>
<dbReference type="InterPro" id="IPR004101">
    <property type="entry name" value="Mur_ligase_C"/>
</dbReference>
<dbReference type="Pfam" id="PF02875">
    <property type="entry name" value="Mur_ligase_C"/>
    <property type="match status" value="1"/>
</dbReference>
<keyword evidence="2" id="KW-0132">Cell division</keyword>
<dbReference type="GO" id="GO:0008360">
    <property type="term" value="P:regulation of cell shape"/>
    <property type="evidence" value="ECO:0007669"/>
    <property type="project" value="UniProtKB-KW"/>
</dbReference>
<dbReference type="Gene3D" id="3.40.1190.10">
    <property type="entry name" value="Mur-like, catalytic domain"/>
    <property type="match status" value="1"/>
</dbReference>
<dbReference type="InterPro" id="IPR036615">
    <property type="entry name" value="Mur_ligase_C_dom_sf"/>
</dbReference>
<dbReference type="GO" id="GO:0051301">
    <property type="term" value="P:cell division"/>
    <property type="evidence" value="ECO:0007669"/>
    <property type="project" value="UniProtKB-KW"/>
</dbReference>
<dbReference type="SUPFAM" id="SSF53244">
    <property type="entry name" value="MurD-like peptide ligases, peptide-binding domain"/>
    <property type="match status" value="1"/>
</dbReference>
<gene>
    <name evidence="12" type="ORF">ENS06_10510</name>
</gene>
<dbReference type="InterPro" id="IPR013221">
    <property type="entry name" value="Mur_ligase_cen"/>
</dbReference>
<proteinExistence type="predicted"/>
<dbReference type="GO" id="GO:0009252">
    <property type="term" value="P:peptidoglycan biosynthetic process"/>
    <property type="evidence" value="ECO:0007669"/>
    <property type="project" value="UniProtKB-KW"/>
</dbReference>
<dbReference type="Gene3D" id="3.40.50.720">
    <property type="entry name" value="NAD(P)-binding Rossmann-like Domain"/>
    <property type="match status" value="1"/>
</dbReference>
<keyword evidence="8" id="KW-0961">Cell wall biogenesis/degradation</keyword>
<keyword evidence="1" id="KW-0436">Ligase</keyword>
<feature type="domain" description="Mur ligase N-terminal catalytic" evidence="9">
    <location>
        <begin position="14"/>
        <end position="113"/>
    </location>
</feature>
<evidence type="ECO:0000259" key="10">
    <source>
        <dbReference type="Pfam" id="PF02875"/>
    </source>
</evidence>
<dbReference type="InterPro" id="IPR000713">
    <property type="entry name" value="Mur_ligase_N"/>
</dbReference>
<dbReference type="GO" id="GO:0016881">
    <property type="term" value="F:acid-amino acid ligase activity"/>
    <property type="evidence" value="ECO:0007669"/>
    <property type="project" value="InterPro"/>
</dbReference>
<evidence type="ECO:0000256" key="3">
    <source>
        <dbReference type="ARBA" id="ARBA00022741"/>
    </source>
</evidence>
<organism evidence="12">
    <name type="scientific">Desulfacinum infernum</name>
    <dbReference type="NCBI Taxonomy" id="35837"/>
    <lineage>
        <taxon>Bacteria</taxon>
        <taxon>Pseudomonadati</taxon>
        <taxon>Thermodesulfobacteriota</taxon>
        <taxon>Syntrophobacteria</taxon>
        <taxon>Syntrophobacterales</taxon>
        <taxon>Syntrophobacteraceae</taxon>
        <taxon>Desulfacinum</taxon>
    </lineage>
</organism>
<keyword evidence="5" id="KW-0133">Cell shape</keyword>
<dbReference type="AlphaFoldDB" id="A0A832EJV5"/>
<reference evidence="12" key="1">
    <citation type="journal article" date="2020" name="mSystems">
        <title>Genome- and Community-Level Interaction Insights into Carbon Utilization and Element Cycling Functions of Hydrothermarchaeota in Hydrothermal Sediment.</title>
        <authorList>
            <person name="Zhou Z."/>
            <person name="Liu Y."/>
            <person name="Xu W."/>
            <person name="Pan J."/>
            <person name="Luo Z.H."/>
            <person name="Li M."/>
        </authorList>
    </citation>
    <scope>NUCLEOTIDE SEQUENCE [LARGE SCALE GENOMIC DNA]</scope>
    <source>
        <strain evidence="12">SpSt-456</strain>
    </source>
</reference>
<protein>
    <recommendedName>
        <fullName evidence="13">UDP-N-acetylmuramate--L-alanine ligase</fullName>
    </recommendedName>
</protein>
<keyword evidence="3" id="KW-0547">Nucleotide-binding</keyword>
<evidence type="ECO:0000256" key="6">
    <source>
        <dbReference type="ARBA" id="ARBA00022984"/>
    </source>
</evidence>
<keyword evidence="4" id="KW-0067">ATP-binding</keyword>
<feature type="domain" description="Mur ligase central" evidence="11">
    <location>
        <begin position="121"/>
        <end position="307"/>
    </location>
</feature>
<evidence type="ECO:0000256" key="2">
    <source>
        <dbReference type="ARBA" id="ARBA00022618"/>
    </source>
</evidence>
<dbReference type="PANTHER" id="PTHR43445">
    <property type="entry name" value="UDP-N-ACETYLMURAMATE--L-ALANINE LIGASE-RELATED"/>
    <property type="match status" value="1"/>
</dbReference>
<dbReference type="Pfam" id="PF01225">
    <property type="entry name" value="Mur_ligase"/>
    <property type="match status" value="1"/>
</dbReference>
<comment type="caution">
    <text evidence="12">The sequence shown here is derived from an EMBL/GenBank/DDBJ whole genome shotgun (WGS) entry which is preliminary data.</text>
</comment>
<dbReference type="EMBL" id="DSTK01000033">
    <property type="protein sequence ID" value="HFK97735.1"/>
    <property type="molecule type" value="Genomic_DNA"/>
</dbReference>
<evidence type="ECO:0000259" key="9">
    <source>
        <dbReference type="Pfam" id="PF01225"/>
    </source>
</evidence>
<dbReference type="SUPFAM" id="SSF51984">
    <property type="entry name" value="MurCD N-terminal domain"/>
    <property type="match status" value="1"/>
</dbReference>
<evidence type="ECO:0000256" key="1">
    <source>
        <dbReference type="ARBA" id="ARBA00022598"/>
    </source>
</evidence>
<dbReference type="InterPro" id="IPR050061">
    <property type="entry name" value="MurCDEF_pg_biosynth"/>
</dbReference>
<evidence type="ECO:0000256" key="7">
    <source>
        <dbReference type="ARBA" id="ARBA00023306"/>
    </source>
</evidence>
<dbReference type="Pfam" id="PF08245">
    <property type="entry name" value="Mur_ligase_M"/>
    <property type="match status" value="1"/>
</dbReference>
<dbReference type="PANTHER" id="PTHR43445:SF5">
    <property type="entry name" value="UDP-N-ACETYLMURAMATE--L-ALANYL-GAMMA-D-GLUTAMYL-MESO-2,6-DIAMINOHEPTANDIOATE LIGASE"/>
    <property type="match status" value="1"/>
</dbReference>
<dbReference type="Gene3D" id="3.90.190.20">
    <property type="entry name" value="Mur ligase, C-terminal domain"/>
    <property type="match status" value="1"/>
</dbReference>
<dbReference type="GO" id="GO:0071555">
    <property type="term" value="P:cell wall organization"/>
    <property type="evidence" value="ECO:0007669"/>
    <property type="project" value="UniProtKB-KW"/>
</dbReference>
<evidence type="ECO:0000313" key="12">
    <source>
        <dbReference type="EMBL" id="HFK97735.1"/>
    </source>
</evidence>
<dbReference type="SUPFAM" id="SSF53623">
    <property type="entry name" value="MurD-like peptide ligases, catalytic domain"/>
    <property type="match status" value="1"/>
</dbReference>
<evidence type="ECO:0000259" key="11">
    <source>
        <dbReference type="Pfam" id="PF08245"/>
    </source>
</evidence>
<keyword evidence="6" id="KW-0573">Peptidoglycan synthesis</keyword>
<sequence>MISAASAEAGRLNRIYFMGVSGIAMGTLACMLKDDGYDVVGSDTNVYPPMSTFLEEKSIPVLPGWNPENLLKTRPDAVVVGNVIRKDNPEVSQARALGVPVLSMPQALDRFFLHSRKSLVVCGTHGKTTTTGLLGWLLESAGLDPTVFVGGFVKGWGRSYRIGRGPFMVVEGDEYDTAFFDKQPKFLRYKPWVAVVTSIEFDHADIYRDVDHVTEAFRALSRIVPNDGFLVVNGDDPRCLDIARSCPGTVITYGTSARCLWRLEETGVADGMTRFRVVSPDGEAHLLSFPLPGRHNALNAVAATAVCRLVGLSMEPLQSTVAGFSGMKRRQEVIYDEDGVLVLDDFAHHPTAVRETLKAIRTFHSERRLLAVFEPRTNSSRRRFFQKDYADVFRDAHWVGIKEPAGFHTIPLEERLDTVQLVQDIRKEGIPARLFQEGEAVVPSLVNEVRHGDVVVLMSNGSMDGLPAQLCEALRERCRRSHGPA</sequence>
<dbReference type="InterPro" id="IPR036565">
    <property type="entry name" value="Mur-like_cat_sf"/>
</dbReference>
<dbReference type="GO" id="GO:0005524">
    <property type="term" value="F:ATP binding"/>
    <property type="evidence" value="ECO:0007669"/>
    <property type="project" value="UniProtKB-KW"/>
</dbReference>
<feature type="domain" description="Mur ligase C-terminal" evidence="10">
    <location>
        <begin position="329"/>
        <end position="461"/>
    </location>
</feature>
<evidence type="ECO:0008006" key="13">
    <source>
        <dbReference type="Google" id="ProtNLM"/>
    </source>
</evidence>
<name>A0A832EJV5_9BACT</name>